<feature type="domain" description="SBP-type" evidence="11">
    <location>
        <begin position="21"/>
        <end position="98"/>
    </location>
</feature>
<dbReference type="InterPro" id="IPR004333">
    <property type="entry name" value="SBP_dom"/>
</dbReference>
<evidence type="ECO:0000313" key="12">
    <source>
        <dbReference type="EMBL" id="EPS57998.1"/>
    </source>
</evidence>
<comment type="subcellular location">
    <subcellularLocation>
        <location evidence="1">Nucleus</location>
    </subcellularLocation>
</comment>
<evidence type="ECO:0000256" key="5">
    <source>
        <dbReference type="ARBA" id="ARBA00023015"/>
    </source>
</evidence>
<keyword evidence="3 10" id="KW-0863">Zinc-finger</keyword>
<evidence type="ECO:0000313" key="13">
    <source>
        <dbReference type="Proteomes" id="UP000015453"/>
    </source>
</evidence>
<accession>S8D5V6</accession>
<evidence type="ECO:0000256" key="10">
    <source>
        <dbReference type="PROSITE-ProRule" id="PRU00470"/>
    </source>
</evidence>
<evidence type="ECO:0000256" key="4">
    <source>
        <dbReference type="ARBA" id="ARBA00022833"/>
    </source>
</evidence>
<dbReference type="GO" id="GO:0005634">
    <property type="term" value="C:nucleus"/>
    <property type="evidence" value="ECO:0007669"/>
    <property type="project" value="UniProtKB-SubCell"/>
</dbReference>
<sequence length="106" mass="12497">KDKMMESSSPSKRRAKIAPPLVQCLVDGCAADLSLCREYHRRHRVCEPHSKTPIVTISNREHRFCQQCSRFHLLSEFDDGKRSCRKRLDWHNKRRRKIQPPPDTTT</sequence>
<dbReference type="Proteomes" id="UP000015453">
    <property type="component" value="Unassembled WGS sequence"/>
</dbReference>
<proteinExistence type="predicted"/>
<evidence type="ECO:0000256" key="3">
    <source>
        <dbReference type="ARBA" id="ARBA00022771"/>
    </source>
</evidence>
<dbReference type="PANTHER" id="PTHR31251:SF208">
    <property type="entry name" value="SQUAMOSA PROMOTER-BINDING-LIKE PROTEIN 18"/>
    <property type="match status" value="1"/>
</dbReference>
<dbReference type="EMBL" id="AUSU01009637">
    <property type="protein sequence ID" value="EPS57998.1"/>
    <property type="molecule type" value="Genomic_DNA"/>
</dbReference>
<protein>
    <recommendedName>
        <fullName evidence="11">SBP-type domain-containing protein</fullName>
    </recommendedName>
</protein>
<evidence type="ECO:0000256" key="2">
    <source>
        <dbReference type="ARBA" id="ARBA00022723"/>
    </source>
</evidence>
<dbReference type="FunFam" id="4.10.1100.10:FF:000001">
    <property type="entry name" value="Squamosa promoter-binding-like protein 14"/>
    <property type="match status" value="1"/>
</dbReference>
<evidence type="ECO:0000256" key="8">
    <source>
        <dbReference type="ARBA" id="ARBA00023242"/>
    </source>
</evidence>
<comment type="caution">
    <text evidence="12">The sequence shown here is derived from an EMBL/GenBank/DDBJ whole genome shotgun (WGS) entry which is preliminary data.</text>
</comment>
<evidence type="ECO:0000259" key="11">
    <source>
        <dbReference type="PROSITE" id="PS51141"/>
    </source>
</evidence>
<evidence type="ECO:0000256" key="9">
    <source>
        <dbReference type="ARBA" id="ARBA00056472"/>
    </source>
</evidence>
<dbReference type="InterPro" id="IPR044817">
    <property type="entry name" value="SBP-like"/>
</dbReference>
<keyword evidence="5" id="KW-0805">Transcription regulation</keyword>
<dbReference type="PROSITE" id="PS51141">
    <property type="entry name" value="ZF_SBP"/>
    <property type="match status" value="1"/>
</dbReference>
<dbReference type="AlphaFoldDB" id="S8D5V6"/>
<keyword evidence="4" id="KW-0862">Zinc</keyword>
<dbReference type="InterPro" id="IPR036893">
    <property type="entry name" value="SBP_sf"/>
</dbReference>
<gene>
    <name evidence="12" type="ORF">M569_16819</name>
</gene>
<keyword evidence="6" id="KW-0238">DNA-binding</keyword>
<dbReference type="SUPFAM" id="SSF103612">
    <property type="entry name" value="SBT domain"/>
    <property type="match status" value="1"/>
</dbReference>
<evidence type="ECO:0000256" key="1">
    <source>
        <dbReference type="ARBA" id="ARBA00004123"/>
    </source>
</evidence>
<dbReference type="Pfam" id="PF03110">
    <property type="entry name" value="SBP"/>
    <property type="match status" value="1"/>
</dbReference>
<dbReference type="GO" id="GO:0008270">
    <property type="term" value="F:zinc ion binding"/>
    <property type="evidence" value="ECO:0007669"/>
    <property type="project" value="UniProtKB-KW"/>
</dbReference>
<dbReference type="Gene3D" id="4.10.1100.10">
    <property type="entry name" value="Transcription factor, SBP-box domain"/>
    <property type="match status" value="1"/>
</dbReference>
<keyword evidence="8" id="KW-0539">Nucleus</keyword>
<feature type="non-terminal residue" evidence="12">
    <location>
        <position position="106"/>
    </location>
</feature>
<evidence type="ECO:0000256" key="6">
    <source>
        <dbReference type="ARBA" id="ARBA00023125"/>
    </source>
</evidence>
<evidence type="ECO:0000256" key="7">
    <source>
        <dbReference type="ARBA" id="ARBA00023163"/>
    </source>
</evidence>
<keyword evidence="2" id="KW-0479">Metal-binding</keyword>
<dbReference type="PANTHER" id="PTHR31251">
    <property type="entry name" value="SQUAMOSA PROMOTER-BINDING-LIKE PROTEIN 4"/>
    <property type="match status" value="1"/>
</dbReference>
<dbReference type="GO" id="GO:0003677">
    <property type="term" value="F:DNA binding"/>
    <property type="evidence" value="ECO:0007669"/>
    <property type="project" value="UniProtKB-KW"/>
</dbReference>
<reference evidence="12 13" key="1">
    <citation type="journal article" date="2013" name="BMC Genomics">
        <title>The miniature genome of a carnivorous plant Genlisea aurea contains a low number of genes and short non-coding sequences.</title>
        <authorList>
            <person name="Leushkin E.V."/>
            <person name="Sutormin R.A."/>
            <person name="Nabieva E.R."/>
            <person name="Penin A.A."/>
            <person name="Kondrashov A.S."/>
            <person name="Logacheva M.D."/>
        </authorList>
    </citation>
    <scope>NUCLEOTIDE SEQUENCE [LARGE SCALE GENOMIC DNA]</scope>
</reference>
<comment type="function">
    <text evidence="9">Probable transcriptional factor. Binds to the promoter of the SQUAMOSA gene.</text>
</comment>
<keyword evidence="13" id="KW-1185">Reference proteome</keyword>
<name>S8D5V6_9LAMI</name>
<feature type="non-terminal residue" evidence="12">
    <location>
        <position position="1"/>
    </location>
</feature>
<dbReference type="OrthoDB" id="514967at2759"/>
<keyword evidence="7" id="KW-0804">Transcription</keyword>
<organism evidence="12 13">
    <name type="scientific">Genlisea aurea</name>
    <dbReference type="NCBI Taxonomy" id="192259"/>
    <lineage>
        <taxon>Eukaryota</taxon>
        <taxon>Viridiplantae</taxon>
        <taxon>Streptophyta</taxon>
        <taxon>Embryophyta</taxon>
        <taxon>Tracheophyta</taxon>
        <taxon>Spermatophyta</taxon>
        <taxon>Magnoliopsida</taxon>
        <taxon>eudicotyledons</taxon>
        <taxon>Gunneridae</taxon>
        <taxon>Pentapetalae</taxon>
        <taxon>asterids</taxon>
        <taxon>lamiids</taxon>
        <taxon>Lamiales</taxon>
        <taxon>Lentibulariaceae</taxon>
        <taxon>Genlisea</taxon>
    </lineage>
</organism>